<dbReference type="Pfam" id="PF03779">
    <property type="entry name" value="SPW"/>
    <property type="match status" value="1"/>
</dbReference>
<protein>
    <submittedName>
        <fullName evidence="3">SPW repeat-containing protein</fullName>
    </submittedName>
</protein>
<feature type="domain" description="SPW repeat-containing integral membrane" evidence="2">
    <location>
        <begin position="8"/>
        <end position="107"/>
    </location>
</feature>
<feature type="transmembrane region" description="Helical" evidence="1">
    <location>
        <begin position="9"/>
        <end position="28"/>
    </location>
</feature>
<evidence type="ECO:0000313" key="4">
    <source>
        <dbReference type="Proteomes" id="UP000238362"/>
    </source>
</evidence>
<organism evidence="3 4">
    <name type="scientific">Prauserella shujinwangii</name>
    <dbReference type="NCBI Taxonomy" id="1453103"/>
    <lineage>
        <taxon>Bacteria</taxon>
        <taxon>Bacillati</taxon>
        <taxon>Actinomycetota</taxon>
        <taxon>Actinomycetes</taxon>
        <taxon>Pseudonocardiales</taxon>
        <taxon>Pseudonocardiaceae</taxon>
        <taxon>Prauserella</taxon>
    </lineage>
</organism>
<keyword evidence="4" id="KW-1185">Reference proteome</keyword>
<name>A0A2T0LMV1_9PSEU</name>
<gene>
    <name evidence="3" type="ORF">B0I33_11128</name>
</gene>
<dbReference type="Proteomes" id="UP000238362">
    <property type="component" value="Unassembled WGS sequence"/>
</dbReference>
<accession>A0A2T0LMV1</accession>
<dbReference type="AlphaFoldDB" id="A0A2T0LMV1"/>
<reference evidence="3 4" key="1">
    <citation type="submission" date="2018-03" db="EMBL/GenBank/DDBJ databases">
        <title>Genomic Encyclopedia of Type Strains, Phase III (KMG-III): the genomes of soil and plant-associated and newly described type strains.</title>
        <authorList>
            <person name="Whitman W."/>
        </authorList>
    </citation>
    <scope>NUCLEOTIDE SEQUENCE [LARGE SCALE GENOMIC DNA]</scope>
    <source>
        <strain evidence="3 4">CGMCC 4.7125</strain>
    </source>
</reference>
<keyword evidence="1" id="KW-0812">Transmembrane</keyword>
<dbReference type="InterPro" id="IPR005530">
    <property type="entry name" value="SPW"/>
</dbReference>
<feature type="transmembrane region" description="Helical" evidence="1">
    <location>
        <begin position="40"/>
        <end position="56"/>
    </location>
</feature>
<evidence type="ECO:0000313" key="3">
    <source>
        <dbReference type="EMBL" id="PRX44520.1"/>
    </source>
</evidence>
<feature type="transmembrane region" description="Helical" evidence="1">
    <location>
        <begin position="63"/>
        <end position="85"/>
    </location>
</feature>
<proteinExistence type="predicted"/>
<evidence type="ECO:0000259" key="2">
    <source>
        <dbReference type="Pfam" id="PF03779"/>
    </source>
</evidence>
<sequence length="131" mass="13870">MTPGLPSSLLFLCSVWLVFAPFALHYGFPTLSAAVDTNDVTVAVVAGMLAFARMVAPRDLPWLSLVNAALGAWLMVATFVLDYSAARHPGLAMANDLVVGAALLVLGTISATATYRQRSAERHRTAVASRP</sequence>
<evidence type="ECO:0000256" key="1">
    <source>
        <dbReference type="SAM" id="Phobius"/>
    </source>
</evidence>
<dbReference type="EMBL" id="PVNH01000011">
    <property type="protein sequence ID" value="PRX44520.1"/>
    <property type="molecule type" value="Genomic_DNA"/>
</dbReference>
<dbReference type="RefSeq" id="WP_181193437.1">
    <property type="nucleotide sequence ID" value="NZ_PVNH01000011.1"/>
</dbReference>
<keyword evidence="1" id="KW-0472">Membrane</keyword>
<keyword evidence="1" id="KW-1133">Transmembrane helix</keyword>
<feature type="transmembrane region" description="Helical" evidence="1">
    <location>
        <begin position="97"/>
        <end position="115"/>
    </location>
</feature>
<comment type="caution">
    <text evidence="3">The sequence shown here is derived from an EMBL/GenBank/DDBJ whole genome shotgun (WGS) entry which is preliminary data.</text>
</comment>